<feature type="transmembrane region" description="Helical" evidence="1">
    <location>
        <begin position="84"/>
        <end position="99"/>
    </location>
</feature>
<dbReference type="RefSeq" id="WP_200463556.1">
    <property type="nucleotide sequence ID" value="NZ_JAENRR010000005.1"/>
</dbReference>
<keyword evidence="1" id="KW-0472">Membrane</keyword>
<dbReference type="Proteomes" id="UP000605676">
    <property type="component" value="Unassembled WGS sequence"/>
</dbReference>
<feature type="transmembrane region" description="Helical" evidence="1">
    <location>
        <begin position="128"/>
        <end position="150"/>
    </location>
</feature>
<name>A0ABS1HF71_9BACT</name>
<organism evidence="2 3">
    <name type="scientific">Carboxylicivirga marina</name>
    <dbReference type="NCBI Taxonomy" id="2800988"/>
    <lineage>
        <taxon>Bacteria</taxon>
        <taxon>Pseudomonadati</taxon>
        <taxon>Bacteroidota</taxon>
        <taxon>Bacteroidia</taxon>
        <taxon>Marinilabiliales</taxon>
        <taxon>Marinilabiliaceae</taxon>
        <taxon>Carboxylicivirga</taxon>
    </lineage>
</organism>
<gene>
    <name evidence="2" type="ORF">JIV24_03160</name>
</gene>
<evidence type="ECO:0000313" key="2">
    <source>
        <dbReference type="EMBL" id="MBK3516325.1"/>
    </source>
</evidence>
<evidence type="ECO:0000256" key="1">
    <source>
        <dbReference type="SAM" id="Phobius"/>
    </source>
</evidence>
<feature type="transmembrane region" description="Helical" evidence="1">
    <location>
        <begin position="50"/>
        <end position="72"/>
    </location>
</feature>
<proteinExistence type="predicted"/>
<keyword evidence="1" id="KW-0812">Transmembrane</keyword>
<dbReference type="EMBL" id="JAENRR010000005">
    <property type="protein sequence ID" value="MBK3516325.1"/>
    <property type="molecule type" value="Genomic_DNA"/>
</dbReference>
<sequence>MWGKHQMAGVKRLFFIRADEYEIQNLVLIHMLHITFFLSLFSAFTNPFLGLPLSVIYVNFLAFVLIVFNYWLVRVKKKYKQGRFFYLSFVILMLNFLWLETGGSTGPTLFYILAFVPMFIFLVDKKRLIIGFIIISINIPILLLIEAYYPELITYYSNNIDRILDILLVCIIFVIFEIPLIIYVKNTIIEVGRYLLNQLKINMIC</sequence>
<protein>
    <submittedName>
        <fullName evidence="2">Uncharacterized protein</fullName>
    </submittedName>
</protein>
<comment type="caution">
    <text evidence="2">The sequence shown here is derived from an EMBL/GenBank/DDBJ whole genome shotgun (WGS) entry which is preliminary data.</text>
</comment>
<feature type="transmembrane region" description="Helical" evidence="1">
    <location>
        <begin position="162"/>
        <end position="184"/>
    </location>
</feature>
<reference evidence="2 3" key="1">
    <citation type="submission" date="2021-01" db="EMBL/GenBank/DDBJ databases">
        <title>Carboxyliciviraga sp.nov., isolated from coastal sediments.</title>
        <authorList>
            <person name="Lu D."/>
            <person name="Zhang T."/>
        </authorList>
    </citation>
    <scope>NUCLEOTIDE SEQUENCE [LARGE SCALE GENOMIC DNA]</scope>
    <source>
        <strain evidence="2 3">N1Y132</strain>
    </source>
</reference>
<evidence type="ECO:0000313" key="3">
    <source>
        <dbReference type="Proteomes" id="UP000605676"/>
    </source>
</evidence>
<keyword evidence="3" id="KW-1185">Reference proteome</keyword>
<feature type="transmembrane region" description="Helical" evidence="1">
    <location>
        <begin position="105"/>
        <end position="123"/>
    </location>
</feature>
<keyword evidence="1" id="KW-1133">Transmembrane helix</keyword>
<feature type="transmembrane region" description="Helical" evidence="1">
    <location>
        <begin position="21"/>
        <end position="44"/>
    </location>
</feature>
<accession>A0ABS1HF71</accession>